<dbReference type="EMBL" id="BACD03000018">
    <property type="protein sequence ID" value="GAO48914.1"/>
    <property type="molecule type" value="Genomic_DNA"/>
</dbReference>
<dbReference type="GO" id="GO:0005829">
    <property type="term" value="C:cytosol"/>
    <property type="evidence" value="ECO:0007669"/>
    <property type="project" value="TreeGrafter"/>
</dbReference>
<dbReference type="GO" id="GO:0001671">
    <property type="term" value="F:ATPase activator activity"/>
    <property type="evidence" value="ECO:0007669"/>
    <property type="project" value="InterPro"/>
</dbReference>
<proteinExistence type="inferred from homology"/>
<keyword evidence="6" id="KW-1185">Reference proteome</keyword>
<dbReference type="PANTHER" id="PTHR13009">
    <property type="entry name" value="HEAT SHOCK PROTEIN 90 HSP90 CO-CHAPERONE AHA-1"/>
    <property type="match status" value="1"/>
</dbReference>
<dbReference type="GO" id="GO:0051087">
    <property type="term" value="F:protein-folding chaperone binding"/>
    <property type="evidence" value="ECO:0007669"/>
    <property type="project" value="InterPro"/>
</dbReference>
<feature type="compositionally biased region" description="Gly residues" evidence="2">
    <location>
        <begin position="387"/>
        <end position="405"/>
    </location>
</feature>
<dbReference type="Pfam" id="PF08327">
    <property type="entry name" value="AHSA1"/>
    <property type="match status" value="1"/>
</dbReference>
<protein>
    <recommendedName>
        <fullName evidence="4">Activator of Hsp90 ATPase AHSA1-like N-terminal domain-containing protein</fullName>
    </recommendedName>
</protein>
<keyword evidence="3" id="KW-1133">Transmembrane helix</keyword>
<dbReference type="InterPro" id="IPR023393">
    <property type="entry name" value="START-like_dom_sf"/>
</dbReference>
<reference evidence="5 6" key="2">
    <citation type="journal article" date="2014" name="J. Gen. Appl. Microbiol.">
        <title>The early diverging ascomycetous budding yeast Saitoella complicata has three histone deacetylases belonging to the Clr6, Hos2, and Rpd3 lineages.</title>
        <authorList>
            <person name="Nishida H."/>
            <person name="Matsumoto T."/>
            <person name="Kondo S."/>
            <person name="Hamamoto M."/>
            <person name="Yoshikawa H."/>
        </authorList>
    </citation>
    <scope>NUCLEOTIDE SEQUENCE [LARGE SCALE GENOMIC DNA]</scope>
    <source>
        <strain evidence="5 6">NRRL Y-17804</strain>
    </source>
</reference>
<dbReference type="OMA" id="GDCEVNQ"/>
<feature type="domain" description="Activator of Hsp90 ATPase AHSA1-like N-terminal" evidence="4">
    <location>
        <begin position="17"/>
        <end position="151"/>
    </location>
</feature>
<evidence type="ECO:0000259" key="4">
    <source>
        <dbReference type="SMART" id="SM01000"/>
    </source>
</evidence>
<organism evidence="5 6">
    <name type="scientific">Saitoella complicata (strain BCRC 22490 / CBS 7301 / JCM 7358 / NBRC 10748 / NRRL Y-17804)</name>
    <dbReference type="NCBI Taxonomy" id="698492"/>
    <lineage>
        <taxon>Eukaryota</taxon>
        <taxon>Fungi</taxon>
        <taxon>Dikarya</taxon>
        <taxon>Ascomycota</taxon>
        <taxon>Taphrinomycotina</taxon>
        <taxon>Taphrinomycotina incertae sedis</taxon>
        <taxon>Saitoella</taxon>
    </lineage>
</organism>
<comment type="similarity">
    <text evidence="1">Belongs to the AHA1 family.</text>
</comment>
<dbReference type="InterPro" id="IPR015310">
    <property type="entry name" value="AHSA1-like_N"/>
</dbReference>
<evidence type="ECO:0000313" key="5">
    <source>
        <dbReference type="EMBL" id="GAO48914.1"/>
    </source>
</evidence>
<name>A0A0E9NGF4_SAICN</name>
<dbReference type="Gene3D" id="3.15.10.20">
    <property type="entry name" value="Activator of Hsp90 ATPase Aha1, N-terminal domain"/>
    <property type="match status" value="1"/>
</dbReference>
<feature type="transmembrane region" description="Helical" evidence="3">
    <location>
        <begin position="348"/>
        <end position="372"/>
    </location>
</feature>
<dbReference type="SMART" id="SM01000">
    <property type="entry name" value="Aha1_N"/>
    <property type="match status" value="1"/>
</dbReference>
<keyword evidence="3" id="KW-0472">Membrane</keyword>
<dbReference type="GO" id="GO:0006457">
    <property type="term" value="P:protein folding"/>
    <property type="evidence" value="ECO:0007669"/>
    <property type="project" value="TreeGrafter"/>
</dbReference>
<dbReference type="Proteomes" id="UP000033140">
    <property type="component" value="Unassembled WGS sequence"/>
</dbReference>
<evidence type="ECO:0000256" key="1">
    <source>
        <dbReference type="ARBA" id="ARBA00006817"/>
    </source>
</evidence>
<keyword evidence="3" id="KW-0812">Transmembrane</keyword>
<reference evidence="5 6" key="1">
    <citation type="journal article" date="2011" name="J. Gen. Appl. Microbiol.">
        <title>Draft genome sequencing of the enigmatic yeast Saitoella complicata.</title>
        <authorList>
            <person name="Nishida H."/>
            <person name="Hamamoto M."/>
            <person name="Sugiyama J."/>
        </authorList>
    </citation>
    <scope>NUCLEOTIDE SEQUENCE [LARGE SCALE GENOMIC DNA]</scope>
    <source>
        <strain evidence="5 6">NRRL Y-17804</strain>
    </source>
</reference>
<dbReference type="STRING" id="698492.A0A0E9NGF4"/>
<dbReference type="PANTHER" id="PTHR13009:SF22">
    <property type="entry name" value="LD43819P"/>
    <property type="match status" value="1"/>
</dbReference>
<feature type="region of interest" description="Disordered" evidence="2">
    <location>
        <begin position="164"/>
        <end position="203"/>
    </location>
</feature>
<evidence type="ECO:0000313" key="6">
    <source>
        <dbReference type="Proteomes" id="UP000033140"/>
    </source>
</evidence>
<accession>A0A0E9NGF4</accession>
<dbReference type="SUPFAM" id="SSF55961">
    <property type="entry name" value="Bet v1-like"/>
    <property type="match status" value="1"/>
</dbReference>
<evidence type="ECO:0000256" key="2">
    <source>
        <dbReference type="SAM" id="MobiDB-lite"/>
    </source>
</evidence>
<dbReference type="SUPFAM" id="SSF103111">
    <property type="entry name" value="Activator of Hsp90 ATPase, Aha1"/>
    <property type="match status" value="1"/>
</dbReference>
<sequence length="405" mass="44303">MSVSHTNLNPNNWHWVNKSISSQHIIEYFSDKVVGVSAEKGETKVEVTKVISAEGDCDVSQRKGKTITLFDIKLQLEYKGSTTDADDVAGKITVPELAHDTEEDEYVFEVEIYNENKEKAPVKDLVRTDITPQLRKLFQPFAGDLIAQHEKDIKDTLGSASASASASAVPSPKPSTPAPSSSASKSGSTTSAPVKKPAVNTSTLHETAEFQTSASELYHTFLDPARVQAWTRSPALLEPKPHGRFGLWNSNISGEFLTLEEGKKIEQTWRMSVWPEGHYAKLVMVFDQGMDSTVLRCTWTGVPVGQEDVVRENFGGYYVKPIKQTFGYRKTKSKSSRRRRATKSEDDAAWGGILAGGAVVAAFAAVFCLGLVRCCRLLTTDDWNQIGRGGPRGTGGHELPGYSGS</sequence>
<reference evidence="5 6" key="3">
    <citation type="journal article" date="2015" name="Genome Announc.">
        <title>Draft Genome Sequence of the Archiascomycetous Yeast Saitoella complicata.</title>
        <authorList>
            <person name="Yamauchi K."/>
            <person name="Kondo S."/>
            <person name="Hamamoto M."/>
            <person name="Takahashi Y."/>
            <person name="Ogura Y."/>
            <person name="Hayashi T."/>
            <person name="Nishida H."/>
        </authorList>
    </citation>
    <scope>NUCLEOTIDE SEQUENCE [LARGE SCALE GENOMIC DNA]</scope>
    <source>
        <strain evidence="5 6">NRRL Y-17804</strain>
    </source>
</reference>
<dbReference type="Gene3D" id="3.30.530.20">
    <property type="match status" value="1"/>
</dbReference>
<dbReference type="Pfam" id="PF09229">
    <property type="entry name" value="Aha1_N"/>
    <property type="match status" value="1"/>
</dbReference>
<dbReference type="InterPro" id="IPR036338">
    <property type="entry name" value="Aha1"/>
</dbReference>
<feature type="region of interest" description="Disordered" evidence="2">
    <location>
        <begin position="386"/>
        <end position="405"/>
    </location>
</feature>
<evidence type="ECO:0000256" key="3">
    <source>
        <dbReference type="SAM" id="Phobius"/>
    </source>
</evidence>
<gene>
    <name evidence="5" type="ORF">G7K_3077-t1</name>
</gene>
<dbReference type="CDD" id="cd08892">
    <property type="entry name" value="SRPBCC_Aha1"/>
    <property type="match status" value="1"/>
</dbReference>
<dbReference type="InterPro" id="IPR013538">
    <property type="entry name" value="ASHA1/2-like_C"/>
</dbReference>
<dbReference type="AlphaFoldDB" id="A0A0E9NGF4"/>
<comment type="caution">
    <text evidence="5">The sequence shown here is derived from an EMBL/GenBank/DDBJ whole genome shotgun (WGS) entry which is preliminary data.</text>
</comment>
<feature type="compositionally biased region" description="Low complexity" evidence="2">
    <location>
        <begin position="178"/>
        <end position="193"/>
    </location>
</feature>